<sequence>MHHLRHCLVIITLPFLSSYSSFLLYKSTLADNALTYFVIWVQVTVLSVHHRVCKFRVSDSWTIYVL</sequence>
<evidence type="ECO:0000313" key="1">
    <source>
        <dbReference type="EMBL" id="AQK76291.1"/>
    </source>
</evidence>
<accession>A0A1D6HPU0</accession>
<name>A0A1D6HPU0_MAIZE</name>
<protein>
    <submittedName>
        <fullName evidence="1">Bet1-like SNARE 1-1</fullName>
    </submittedName>
</protein>
<dbReference type="AlphaFoldDB" id="A0A1D6HPU0"/>
<reference evidence="1" key="1">
    <citation type="submission" date="2015-12" db="EMBL/GenBank/DDBJ databases">
        <title>Update maize B73 reference genome by single molecule sequencing technologies.</title>
        <authorList>
            <consortium name="Maize Genome Sequencing Project"/>
            <person name="Ware D."/>
        </authorList>
    </citation>
    <scope>NUCLEOTIDE SEQUENCE</scope>
    <source>
        <tissue evidence="1">Seedling</tissue>
    </source>
</reference>
<organism evidence="1">
    <name type="scientific">Zea mays</name>
    <name type="common">Maize</name>
    <dbReference type="NCBI Taxonomy" id="4577"/>
    <lineage>
        <taxon>Eukaryota</taxon>
        <taxon>Viridiplantae</taxon>
        <taxon>Streptophyta</taxon>
        <taxon>Embryophyta</taxon>
        <taxon>Tracheophyta</taxon>
        <taxon>Spermatophyta</taxon>
        <taxon>Magnoliopsida</taxon>
        <taxon>Liliopsida</taxon>
        <taxon>Poales</taxon>
        <taxon>Poaceae</taxon>
        <taxon>PACMAD clade</taxon>
        <taxon>Panicoideae</taxon>
        <taxon>Andropogonodae</taxon>
        <taxon>Andropogoneae</taxon>
        <taxon>Tripsacinae</taxon>
        <taxon>Zea</taxon>
    </lineage>
</organism>
<proteinExistence type="predicted"/>
<gene>
    <name evidence="1" type="ORF">ZEAMMB73_Zm00001d018507</name>
</gene>
<dbReference type="EMBL" id="CM000781">
    <property type="protein sequence ID" value="AQK76291.1"/>
    <property type="molecule type" value="Genomic_DNA"/>
</dbReference>